<proteinExistence type="predicted"/>
<name>A0ABV0MWI3_9TELE</name>
<sequence length="99" mass="11002">MVFAHSRGLGTLNVRLNYHDFSKLFTSFECCCSTDMLPTTCVANGQQGSSRSPLFTTSSNRRSFYLLLAGFNSTWSWSRCFIYGNPNNATSVDVLGLPE</sequence>
<accession>A0ABV0MWI3</accession>
<reference evidence="1 2" key="1">
    <citation type="submission" date="2021-06" db="EMBL/GenBank/DDBJ databases">
        <authorList>
            <person name="Palmer J.M."/>
        </authorList>
    </citation>
    <scope>NUCLEOTIDE SEQUENCE [LARGE SCALE GENOMIC DNA]</scope>
    <source>
        <strain evidence="1 2">GA_2019</strain>
        <tissue evidence="1">Muscle</tissue>
    </source>
</reference>
<protein>
    <submittedName>
        <fullName evidence="1">Uncharacterized protein</fullName>
    </submittedName>
</protein>
<gene>
    <name evidence="1" type="ORF">GOODEAATRI_029782</name>
</gene>
<keyword evidence="2" id="KW-1185">Reference proteome</keyword>
<organism evidence="1 2">
    <name type="scientific">Goodea atripinnis</name>
    <dbReference type="NCBI Taxonomy" id="208336"/>
    <lineage>
        <taxon>Eukaryota</taxon>
        <taxon>Metazoa</taxon>
        <taxon>Chordata</taxon>
        <taxon>Craniata</taxon>
        <taxon>Vertebrata</taxon>
        <taxon>Euteleostomi</taxon>
        <taxon>Actinopterygii</taxon>
        <taxon>Neopterygii</taxon>
        <taxon>Teleostei</taxon>
        <taxon>Neoteleostei</taxon>
        <taxon>Acanthomorphata</taxon>
        <taxon>Ovalentaria</taxon>
        <taxon>Atherinomorphae</taxon>
        <taxon>Cyprinodontiformes</taxon>
        <taxon>Goodeidae</taxon>
        <taxon>Goodea</taxon>
    </lineage>
</organism>
<dbReference type="Proteomes" id="UP001476798">
    <property type="component" value="Unassembled WGS sequence"/>
</dbReference>
<evidence type="ECO:0000313" key="2">
    <source>
        <dbReference type="Proteomes" id="UP001476798"/>
    </source>
</evidence>
<comment type="caution">
    <text evidence="1">The sequence shown here is derived from an EMBL/GenBank/DDBJ whole genome shotgun (WGS) entry which is preliminary data.</text>
</comment>
<dbReference type="EMBL" id="JAHRIO010014500">
    <property type="protein sequence ID" value="MEQ2163410.1"/>
    <property type="molecule type" value="Genomic_DNA"/>
</dbReference>
<evidence type="ECO:0000313" key="1">
    <source>
        <dbReference type="EMBL" id="MEQ2163410.1"/>
    </source>
</evidence>